<accession>A0A0B7AJZ7</accession>
<sequence>MTYTYTQLSYALKATNHVKRSQNYHSCHTFSKLPIMSYALKVTNHVIRSQCYQ</sequence>
<organism evidence="1">
    <name type="scientific">Arion vulgaris</name>
    <dbReference type="NCBI Taxonomy" id="1028688"/>
    <lineage>
        <taxon>Eukaryota</taxon>
        <taxon>Metazoa</taxon>
        <taxon>Spiralia</taxon>
        <taxon>Lophotrochozoa</taxon>
        <taxon>Mollusca</taxon>
        <taxon>Gastropoda</taxon>
        <taxon>Heterobranchia</taxon>
        <taxon>Euthyneura</taxon>
        <taxon>Panpulmonata</taxon>
        <taxon>Eupulmonata</taxon>
        <taxon>Stylommatophora</taxon>
        <taxon>Helicina</taxon>
        <taxon>Arionoidea</taxon>
        <taxon>Arionidae</taxon>
        <taxon>Arion</taxon>
    </lineage>
</organism>
<dbReference type="EMBL" id="HACG01034027">
    <property type="protein sequence ID" value="CEK80892.1"/>
    <property type="molecule type" value="Transcribed_RNA"/>
</dbReference>
<gene>
    <name evidence="1" type="primary">ORF123272</name>
</gene>
<protein>
    <submittedName>
        <fullName evidence="1">Uncharacterized protein</fullName>
    </submittedName>
</protein>
<proteinExistence type="predicted"/>
<reference evidence="1" key="1">
    <citation type="submission" date="2014-12" db="EMBL/GenBank/DDBJ databases">
        <title>Insight into the proteome of Arion vulgaris.</title>
        <authorList>
            <person name="Aradska J."/>
            <person name="Bulat T."/>
            <person name="Smidak R."/>
            <person name="Sarate P."/>
            <person name="Gangsoo J."/>
            <person name="Sialana F."/>
            <person name="Bilban M."/>
            <person name="Lubec G."/>
        </authorList>
    </citation>
    <scope>NUCLEOTIDE SEQUENCE</scope>
    <source>
        <tissue evidence="1">Skin</tissue>
    </source>
</reference>
<name>A0A0B7AJZ7_9EUPU</name>
<feature type="non-terminal residue" evidence="1">
    <location>
        <position position="53"/>
    </location>
</feature>
<evidence type="ECO:0000313" key="1">
    <source>
        <dbReference type="EMBL" id="CEK80892.1"/>
    </source>
</evidence>
<dbReference type="AlphaFoldDB" id="A0A0B7AJZ7"/>